<feature type="region of interest" description="Disordered" evidence="1">
    <location>
        <begin position="188"/>
        <end position="218"/>
    </location>
</feature>
<evidence type="ECO:0000313" key="5">
    <source>
        <dbReference type="Proteomes" id="UP001575652"/>
    </source>
</evidence>
<keyword evidence="2" id="KW-1133">Transmembrane helix</keyword>
<dbReference type="Proteomes" id="UP001575652">
    <property type="component" value="Unassembled WGS sequence"/>
</dbReference>
<name>A0ABV4UNJ5_9MICC</name>
<feature type="transmembrane region" description="Helical" evidence="2">
    <location>
        <begin position="57"/>
        <end position="77"/>
    </location>
</feature>
<feature type="compositionally biased region" description="Basic and acidic residues" evidence="1">
    <location>
        <begin position="364"/>
        <end position="376"/>
    </location>
</feature>
<gene>
    <name evidence="4" type="ORF">ACETWP_11610</name>
</gene>
<comment type="caution">
    <text evidence="4">The sequence shown here is derived from an EMBL/GenBank/DDBJ whole genome shotgun (WGS) entry which is preliminary data.</text>
</comment>
<feature type="transmembrane region" description="Helical" evidence="2">
    <location>
        <begin position="34"/>
        <end position="51"/>
    </location>
</feature>
<feature type="region of interest" description="Disordered" evidence="1">
    <location>
        <begin position="360"/>
        <end position="382"/>
    </location>
</feature>
<dbReference type="EMBL" id="JBHDLJ010000009">
    <property type="protein sequence ID" value="MFB0835235.1"/>
    <property type="molecule type" value="Genomic_DNA"/>
</dbReference>
<sequence>MSGADGQWSGPPARDGARTTLQQRLRLAFLTPRGWALFVAGAATLVVAWLLGRRELVNVSVFLLAAPLAAAAVVRIGKSRLHVRRGFSPDPVVAGEAARVLLEVTHAGRLPGAVRLTETLPERFGASPEFGYPSGTGAYQYRLKPSHRGVYAVGPLTARFTDPFGLATRPGSVDRAAPLTVVPPVARLEPNGVLGDRGTHGEARANRHSTPDSDDVMTREYRDGDSLRRVHWPATARHGSLMVRQEEYQSTPRATLLVDRRREPFNGSYLGLDEPTEVGNFTGAPGVTTPCFDWVVAAAAGIGAHLAGLGYAVDVLDQNGEPLAAASSSAPDPARDVFRDPGAAEDLQLVLAAVSLSAGPPETGRFRRGADGEPRGADGPGRLAARVRNARNPLVLLTGHLSAEEASAWAEAVGPGRNAAAFLVTSRPAASAAAARALRQAGWHPVAVDPDVPLAEAWHSLGAAERVTGRTATR</sequence>
<feature type="compositionally biased region" description="Basic and acidic residues" evidence="1">
    <location>
        <begin position="197"/>
        <end position="218"/>
    </location>
</feature>
<dbReference type="InterPro" id="IPR002881">
    <property type="entry name" value="DUF58"/>
</dbReference>
<proteinExistence type="predicted"/>
<evidence type="ECO:0000259" key="3">
    <source>
        <dbReference type="Pfam" id="PF01882"/>
    </source>
</evidence>
<accession>A0ABV4UNJ5</accession>
<evidence type="ECO:0000313" key="4">
    <source>
        <dbReference type="EMBL" id="MFB0835235.1"/>
    </source>
</evidence>
<evidence type="ECO:0000256" key="2">
    <source>
        <dbReference type="SAM" id="Phobius"/>
    </source>
</evidence>
<keyword evidence="2" id="KW-0472">Membrane</keyword>
<protein>
    <submittedName>
        <fullName evidence="4">DUF58 domain-containing protein</fullName>
    </submittedName>
</protein>
<dbReference type="PANTHER" id="PTHR34351:SF1">
    <property type="entry name" value="SLR1927 PROTEIN"/>
    <property type="match status" value="1"/>
</dbReference>
<organism evidence="4 5">
    <name type="scientific">Arthrobacter halodurans</name>
    <dbReference type="NCBI Taxonomy" id="516699"/>
    <lineage>
        <taxon>Bacteria</taxon>
        <taxon>Bacillati</taxon>
        <taxon>Actinomycetota</taxon>
        <taxon>Actinomycetes</taxon>
        <taxon>Micrococcales</taxon>
        <taxon>Micrococcaceae</taxon>
        <taxon>Arthrobacter</taxon>
    </lineage>
</organism>
<keyword evidence="5" id="KW-1185">Reference proteome</keyword>
<dbReference type="Pfam" id="PF01882">
    <property type="entry name" value="DUF58"/>
    <property type="match status" value="1"/>
</dbReference>
<keyword evidence="2" id="KW-0812">Transmembrane</keyword>
<feature type="domain" description="DUF58" evidence="3">
    <location>
        <begin position="218"/>
        <end position="261"/>
    </location>
</feature>
<reference evidence="4 5" key="1">
    <citation type="submission" date="2024-09" db="EMBL/GenBank/DDBJ databases">
        <authorList>
            <person name="Salinas-Garcia M.A."/>
            <person name="Prieme A."/>
        </authorList>
    </citation>
    <scope>NUCLEOTIDE SEQUENCE [LARGE SCALE GENOMIC DNA]</scope>
    <source>
        <strain evidence="4 5">DSM 21081</strain>
    </source>
</reference>
<evidence type="ECO:0000256" key="1">
    <source>
        <dbReference type="SAM" id="MobiDB-lite"/>
    </source>
</evidence>
<dbReference type="PANTHER" id="PTHR34351">
    <property type="entry name" value="SLR1927 PROTEIN-RELATED"/>
    <property type="match status" value="1"/>
</dbReference>
<dbReference type="RefSeq" id="WP_373972413.1">
    <property type="nucleotide sequence ID" value="NZ_JBHDLJ010000009.1"/>
</dbReference>